<evidence type="ECO:0008006" key="6">
    <source>
        <dbReference type="Google" id="ProtNLM"/>
    </source>
</evidence>
<dbReference type="RefSeq" id="WP_126601423.1">
    <property type="nucleotide sequence ID" value="NZ_BIFQ01000002.1"/>
</dbReference>
<comment type="caution">
    <text evidence="4">The sequence shown here is derived from an EMBL/GenBank/DDBJ whole genome shotgun (WGS) entry which is preliminary data.</text>
</comment>
<sequence length="1678" mass="189586">MVLSREDVQRRLKAEETPNWLELSLTSIENELPASLRPPVYALFNRDEHGNDLDQIYDLKKRLAGLGEREKQIARLADMSSEERHTIFVTLVPCLAAHLEAAWRMLGQLPYQFMADRRAFRAPAQPWAYQEKRIVWLRHIILNLVPYRRKELSWFAIWAPYLTSSHTQFFGILFAAAIDTGGPEGEEVLQILLACARGEHPVGKMGRHVATGLLVAGRPEGWECIERLLLAAQREEGLRQVILETVDEANPQAFRCMLDLILDHDLLRFSATVRAANVWLGFDRHVADVADLRRALTDVARLLDEPAECQKALDQGNPQEVYLALWALAFADASKAVEAALPMLADDMPERRLAAVHLLGLLKLPSARERLLLCLADSDLRVALQAYTHLANSEIEPQRQGECFERVEDLLKRIEGKDQSIQSGIWPWLIIQVNAADLLRMLLTCLGDRSPLCLVPYLSTMYPHDRLKLAKNMIALSTRNEEVSRVLYQLLGDRIHYVSSEILKLIADRPRDELDIRAIEQLLTRKSAELRPGLIELLLKGDDDAVLTSADNLLAQEHPLQRQAGLDLLNGLVIGNRQVERAIAMARAYAERRESLSAPENVLLETIFAADHAKEARTQENVLGLIKPSQRTPVVPPRKLHVTIDTPAARACLSSLDALIEEHSTTPVQVETWRGHEELLLANIGNSLHMLQPDLKLNVDEDARQRLPLAETWFTWERERPASMRDEDGLELVRASLFLRGTLAAPTPQIIDDSYSDESKYTDFSSRNEFATLLEKEREAIGLKPFFLRHHALLNWLLVWLRRRQELSCAALNFLLDTAEATLAHIDVADLVATETGARRSEWERQYIRHRFSWDGGLMLLQEYHTWHGDNWEAEHVRRYWQLLHWLDEPVPGLERRRPSLNMLMHAYAIGAANKADILDQLGGPDTDISHTDLRRISTLVPPLLIEKYPVLNTIVSELRTRILEVELGRGEMPTPATELALALRYSGGVALFVRLVALIEPTELARGYGTLNKSKGGTWSHLLRVSFPGPEETLEEFAHQVHKAQLPTERLIAASLYAPQWASYVEYVLGWPHFTDAIWWIYAHTKGNNWSVDNDIRQLWQVQVAERTMVSTDELTNGAVDVTWFQTSYHGLGAQRWEQIYAAAKYASDGTGHSRARLYADTMLGKIEVSTLRQRMFAKRSQDVVRSLGLAPLPEERAEREADIAERYQAFQEFKRTSRKFGAQRRNSEETAVRIGMENLARNAGFADPLRLQWAMEARSAADLRGGSLSVTIEDVTVTLELDPILAEPALGVQGKNGKALKNLPARLKKHPEVAQLLGRKLEIERQLSRMRSTLEASMCRGDLFTAHEILDLLSHPVLSRLLQQLIIVRDTDSTIMGYPCYSDDQNGPRLSLRDYAGNINAIDSAARDLRLAHPHDLWLAKTWHGWQYECFNAGRAQPFKQVFRELYICTSNETRNGDDAHSQRYHGHQVQPRQAHALLGQRGWIVDYEEGVRRTFHAEKLTAIVSFTQGISTPSEVEGLTVGDVFFLPRDSYKPIALNSVPPRVFSEAMRDLDLMVSVAHSGGVDPEASASTVEMRRALASETCTLLEIENVTFKSSHALIAGSFGHYSVHLGSAVVHRQPGGALCIIPVHAQHRGRIFLPFADDDPKTAEVITKIITLARDHEIKDPTILEQIL</sequence>
<dbReference type="EMBL" id="BIFQ01000002">
    <property type="protein sequence ID" value="GCE08959.1"/>
    <property type="molecule type" value="Genomic_DNA"/>
</dbReference>
<feature type="domain" description="DUF4132" evidence="1">
    <location>
        <begin position="1299"/>
        <end position="1486"/>
    </location>
</feature>
<dbReference type="InterPro" id="IPR043782">
    <property type="entry name" value="DUF5724"/>
</dbReference>
<name>A0A401ZQ12_9CHLR</name>
<evidence type="ECO:0000313" key="4">
    <source>
        <dbReference type="EMBL" id="GCE08959.1"/>
    </source>
</evidence>
<keyword evidence="5" id="KW-1185">Reference proteome</keyword>
<feature type="domain" description="DUF5724" evidence="2">
    <location>
        <begin position="71"/>
        <end position="1257"/>
    </location>
</feature>
<proteinExistence type="predicted"/>
<reference evidence="5" key="1">
    <citation type="submission" date="2018-12" db="EMBL/GenBank/DDBJ databases">
        <title>Tengunoibacter tsumagoiensis gen. nov., sp. nov., Dictyobacter kobayashii sp. nov., D. alpinus sp. nov., and D. joshuensis sp. nov. and description of Dictyobacteraceae fam. nov. within the order Ktedonobacterales isolated from Tengu-no-mugimeshi.</title>
        <authorList>
            <person name="Wang C.M."/>
            <person name="Zheng Y."/>
            <person name="Sakai Y."/>
            <person name="Toyoda A."/>
            <person name="Minakuchi Y."/>
            <person name="Abe K."/>
            <person name="Yokota A."/>
            <person name="Yabe S."/>
        </authorList>
    </citation>
    <scope>NUCLEOTIDE SEQUENCE [LARGE SCALE GENOMIC DNA]</scope>
    <source>
        <strain evidence="5">S-27</strain>
    </source>
</reference>
<dbReference type="Pfam" id="PF18991">
    <property type="entry name" value="DUF5724"/>
    <property type="match status" value="1"/>
</dbReference>
<accession>A0A401ZQ12</accession>
<evidence type="ECO:0000259" key="1">
    <source>
        <dbReference type="Pfam" id="PF13569"/>
    </source>
</evidence>
<dbReference type="InterPro" id="IPR011989">
    <property type="entry name" value="ARM-like"/>
</dbReference>
<dbReference type="InterPro" id="IPR016024">
    <property type="entry name" value="ARM-type_fold"/>
</dbReference>
<dbReference type="Gene3D" id="1.25.10.10">
    <property type="entry name" value="Leucine-rich Repeat Variant"/>
    <property type="match status" value="1"/>
</dbReference>
<evidence type="ECO:0000313" key="5">
    <source>
        <dbReference type="Proteomes" id="UP000287224"/>
    </source>
</evidence>
<evidence type="ECO:0000259" key="3">
    <source>
        <dbReference type="Pfam" id="PF24879"/>
    </source>
</evidence>
<feature type="domain" description="DUF7737" evidence="3">
    <location>
        <begin position="1576"/>
        <end position="1677"/>
    </location>
</feature>
<organism evidence="4 5">
    <name type="scientific">Dictyobacter aurantiacus</name>
    <dbReference type="NCBI Taxonomy" id="1936993"/>
    <lineage>
        <taxon>Bacteria</taxon>
        <taxon>Bacillati</taxon>
        <taxon>Chloroflexota</taxon>
        <taxon>Ktedonobacteria</taxon>
        <taxon>Ktedonobacterales</taxon>
        <taxon>Dictyobacteraceae</taxon>
        <taxon>Dictyobacter</taxon>
    </lineage>
</organism>
<protein>
    <recommendedName>
        <fullName evidence="6">DUF4132 domain-containing protein</fullName>
    </recommendedName>
</protein>
<dbReference type="SUPFAM" id="SSF48371">
    <property type="entry name" value="ARM repeat"/>
    <property type="match status" value="2"/>
</dbReference>
<dbReference type="Proteomes" id="UP000287224">
    <property type="component" value="Unassembled WGS sequence"/>
</dbReference>
<dbReference type="InterPro" id="IPR025406">
    <property type="entry name" value="DUF4132"/>
</dbReference>
<dbReference type="InterPro" id="IPR056639">
    <property type="entry name" value="DUF7737"/>
</dbReference>
<dbReference type="Pfam" id="PF13569">
    <property type="entry name" value="DUF4132"/>
    <property type="match status" value="1"/>
</dbReference>
<evidence type="ECO:0000259" key="2">
    <source>
        <dbReference type="Pfam" id="PF18991"/>
    </source>
</evidence>
<gene>
    <name evidence="4" type="ORF">KDAU_62880</name>
</gene>
<dbReference type="Pfam" id="PF24879">
    <property type="entry name" value="DUF7737"/>
    <property type="match status" value="1"/>
</dbReference>
<dbReference type="OrthoDB" id="462757at2"/>